<dbReference type="InterPro" id="IPR001650">
    <property type="entry name" value="Helicase_C-like"/>
</dbReference>
<keyword evidence="3" id="KW-0347">Helicase</keyword>
<dbReference type="PANTHER" id="PTHR47396">
    <property type="entry name" value="TYPE I RESTRICTION ENZYME ECOKI R PROTEIN"/>
    <property type="match status" value="1"/>
</dbReference>
<dbReference type="PANTHER" id="PTHR47396:SF1">
    <property type="entry name" value="ATP-DEPENDENT HELICASE IRC3-RELATED"/>
    <property type="match status" value="1"/>
</dbReference>
<keyword evidence="3" id="KW-0067">ATP-binding</keyword>
<feature type="compositionally biased region" description="Basic and acidic residues" evidence="1">
    <location>
        <begin position="292"/>
        <end position="303"/>
    </location>
</feature>
<dbReference type="CDD" id="cd18032">
    <property type="entry name" value="DEXHc_RE_I_III_res"/>
    <property type="match status" value="1"/>
</dbReference>
<dbReference type="Pfam" id="PF08463">
    <property type="entry name" value="EcoEI_R_C"/>
    <property type="match status" value="1"/>
</dbReference>
<gene>
    <name evidence="3" type="ORF">KPL78_20805</name>
</gene>
<evidence type="ECO:0000313" key="3">
    <source>
        <dbReference type="EMBL" id="MBW6400313.1"/>
    </source>
</evidence>
<dbReference type="Gene3D" id="3.40.50.300">
    <property type="entry name" value="P-loop containing nucleotide triphosphate hydrolases"/>
    <property type="match status" value="2"/>
</dbReference>
<reference evidence="3 4" key="1">
    <citation type="submission" date="2021-07" db="EMBL/GenBank/DDBJ databases">
        <authorList>
            <person name="So Y."/>
        </authorList>
    </citation>
    <scope>NUCLEOTIDE SEQUENCE [LARGE SCALE GENOMIC DNA]</scope>
    <source>
        <strain evidence="3 4">HJA6</strain>
    </source>
</reference>
<keyword evidence="4" id="KW-1185">Reference proteome</keyword>
<feature type="domain" description="Helicase ATP-binding" evidence="2">
    <location>
        <begin position="179"/>
        <end position="369"/>
    </location>
</feature>
<dbReference type="InterPro" id="IPR006935">
    <property type="entry name" value="Helicase/UvrB_N"/>
</dbReference>
<accession>A0ABS7ADR5</accession>
<name>A0ABS7ADR5_9PROT</name>
<dbReference type="InterPro" id="IPR027417">
    <property type="entry name" value="P-loop_NTPase"/>
</dbReference>
<dbReference type="InterPro" id="IPR014001">
    <property type="entry name" value="Helicase_ATP-bd"/>
</dbReference>
<organism evidence="3 4">
    <name type="scientific">Roseomonas alba</name>
    <dbReference type="NCBI Taxonomy" id="2846776"/>
    <lineage>
        <taxon>Bacteria</taxon>
        <taxon>Pseudomonadati</taxon>
        <taxon>Pseudomonadota</taxon>
        <taxon>Alphaproteobacteria</taxon>
        <taxon>Acetobacterales</taxon>
        <taxon>Roseomonadaceae</taxon>
        <taxon>Roseomonas</taxon>
    </lineage>
</organism>
<dbReference type="PROSITE" id="PS51192">
    <property type="entry name" value="HELICASE_ATP_BIND_1"/>
    <property type="match status" value="1"/>
</dbReference>
<dbReference type="SUPFAM" id="SSF52540">
    <property type="entry name" value="P-loop containing nucleoside triphosphate hydrolases"/>
    <property type="match status" value="1"/>
</dbReference>
<dbReference type="Proteomes" id="UP001196565">
    <property type="component" value="Unassembled WGS sequence"/>
</dbReference>
<comment type="caution">
    <text evidence="3">The sequence shown here is derived from an EMBL/GenBank/DDBJ whole genome shotgun (WGS) entry which is preliminary data.</text>
</comment>
<dbReference type="EMBL" id="JAHYBZ010000007">
    <property type="protein sequence ID" value="MBW6400313.1"/>
    <property type="molecule type" value="Genomic_DNA"/>
</dbReference>
<dbReference type="GO" id="GO:0004386">
    <property type="term" value="F:helicase activity"/>
    <property type="evidence" value="ECO:0007669"/>
    <property type="project" value="UniProtKB-KW"/>
</dbReference>
<dbReference type="InterPro" id="IPR050742">
    <property type="entry name" value="Helicase_Restrict-Modif_Enz"/>
</dbReference>
<dbReference type="SMART" id="SM00487">
    <property type="entry name" value="DEXDc"/>
    <property type="match status" value="1"/>
</dbReference>
<evidence type="ECO:0000313" key="4">
    <source>
        <dbReference type="Proteomes" id="UP001196565"/>
    </source>
</evidence>
<sequence>MDGQGRGHREAAPEARARQIIDAALIIAGWIVQDRDEVNLHAGPGIAVRETPTATGPADYLLFLDGRACGVLEAKPEGTTLLGVVNQGTDYTRAAPARYPAWADPLPFVYVSTGAETLFQDARDPHARPRRIFAPHRPETLRAMLQAGNSLRARLATLPPLDASRLRPCQAEAIAGVETSLAAGKPRALVSMATGAGKTYTACALTHRLLSPPVRMGRVLFLVDRANLGTQAKREFDAFTPGGAGLLFREEFTVQHLQGSAIDPSASVVISTVQRLYSVLRGQPLDDEDDERGGFERPDDHAQRPVTYNPDIPPETFDLIIVDECHRSIYGSWRQVLEYFDAFLVGLTATPGRHTLGFFQQNIVSQYPFERSVADGVNVDFEVWRVRTEVGERGGTIPAGFAVPHRDKETRRRRLAALEEDRPYAPSELNRAIENPNQIRTVLQAYRDALPTQLFPGRAEVPKTLIFCQSDSHAETVTEIAREVFEGDARFAQKITYKATGRTGQELIQDFRTDHLFRIATTVDMVATGTDIRPLEVLIFLRDVRSAQYFEQMRGRGSRTILPTDLQRATPSAERKDRFIIVDAVGVTESVKTPTEPLERDRTLSLEALLERVAFGHTDEDTCATLAGRLARLEGRLPDPAKADLRQTAHGATLTDLARALVDAADPIRIEAKARETGAASPEDDAAWDAAAEALRAEACKPIAANPALRRAILEAQRQTEIIVDELTPDAVLSADFDLKRATEITERFTRFLDEEQDRLAALAILYARPHAQRRLTYAMLQELRQAMARPPWLLDDRNVWACYRRLHAGQTRAPAGLLTDLVGLVRYAIGARAVLAPFAPDVNRNFELWLGREKKAGRDYTEAQMEWLRLMKEWVASNVDLTMNDLREVPDFSSRGGTARARVLFGADRLPTLVDDLADALVA</sequence>
<dbReference type="InterPro" id="IPR013670">
    <property type="entry name" value="EcoEI_R_C_dom"/>
</dbReference>
<proteinExistence type="predicted"/>
<evidence type="ECO:0000259" key="2">
    <source>
        <dbReference type="PROSITE" id="PS51192"/>
    </source>
</evidence>
<evidence type="ECO:0000256" key="1">
    <source>
        <dbReference type="SAM" id="MobiDB-lite"/>
    </source>
</evidence>
<protein>
    <submittedName>
        <fullName evidence="3">DEAD/DEAH box helicase family protein</fullName>
    </submittedName>
</protein>
<dbReference type="Pfam" id="PF00271">
    <property type="entry name" value="Helicase_C"/>
    <property type="match status" value="1"/>
</dbReference>
<dbReference type="Pfam" id="PF04851">
    <property type="entry name" value="ResIII"/>
    <property type="match status" value="1"/>
</dbReference>
<feature type="region of interest" description="Disordered" evidence="1">
    <location>
        <begin position="284"/>
        <end position="308"/>
    </location>
</feature>
<dbReference type="Gene3D" id="3.90.1570.30">
    <property type="match status" value="1"/>
</dbReference>
<keyword evidence="3" id="KW-0378">Hydrolase</keyword>
<keyword evidence="3" id="KW-0547">Nucleotide-binding</keyword>